<keyword evidence="2 4" id="KW-0863">Zinc-finger</keyword>
<feature type="domain" description="RING-type" evidence="7">
    <location>
        <begin position="262"/>
        <end position="302"/>
    </location>
</feature>
<dbReference type="Proteomes" id="UP001360560">
    <property type="component" value="Unassembled WGS sequence"/>
</dbReference>
<evidence type="ECO:0000259" key="7">
    <source>
        <dbReference type="PROSITE" id="PS50089"/>
    </source>
</evidence>
<dbReference type="GO" id="GO:0008270">
    <property type="term" value="F:zinc ion binding"/>
    <property type="evidence" value="ECO:0007669"/>
    <property type="project" value="UniProtKB-KW"/>
</dbReference>
<dbReference type="CDD" id="cd16457">
    <property type="entry name" value="RING-H2_BRAP2"/>
    <property type="match status" value="1"/>
</dbReference>
<feature type="region of interest" description="Disordered" evidence="6">
    <location>
        <begin position="425"/>
        <end position="453"/>
    </location>
</feature>
<name>A0AAV5QSN3_9ASCO</name>
<evidence type="ECO:0000256" key="4">
    <source>
        <dbReference type="PROSITE-ProRule" id="PRU00502"/>
    </source>
</evidence>
<organism evidence="9 10">
    <name type="scientific">Saccharomycopsis crataegensis</name>
    <dbReference type="NCBI Taxonomy" id="43959"/>
    <lineage>
        <taxon>Eukaryota</taxon>
        <taxon>Fungi</taxon>
        <taxon>Dikarya</taxon>
        <taxon>Ascomycota</taxon>
        <taxon>Saccharomycotina</taxon>
        <taxon>Saccharomycetes</taxon>
        <taxon>Saccharomycopsidaceae</taxon>
        <taxon>Saccharomycopsis</taxon>
    </lineage>
</organism>
<dbReference type="Pfam" id="PF13639">
    <property type="entry name" value="zf-RING_2"/>
    <property type="match status" value="1"/>
</dbReference>
<dbReference type="RefSeq" id="XP_064854588.1">
    <property type="nucleotide sequence ID" value="XM_064998516.1"/>
</dbReference>
<feature type="domain" description="UBP-type" evidence="8">
    <location>
        <begin position="296"/>
        <end position="422"/>
    </location>
</feature>
<gene>
    <name evidence="9" type="ORF">DASC09_049170</name>
</gene>
<feature type="compositionally biased region" description="Low complexity" evidence="6">
    <location>
        <begin position="426"/>
        <end position="448"/>
    </location>
</feature>
<dbReference type="SMART" id="SM00184">
    <property type="entry name" value="RING"/>
    <property type="match status" value="1"/>
</dbReference>
<dbReference type="InterPro" id="IPR011422">
    <property type="entry name" value="BRAP2/ETP1_RRM"/>
</dbReference>
<evidence type="ECO:0000256" key="6">
    <source>
        <dbReference type="SAM" id="MobiDB-lite"/>
    </source>
</evidence>
<dbReference type="GO" id="GO:0061630">
    <property type="term" value="F:ubiquitin protein ligase activity"/>
    <property type="evidence" value="ECO:0007669"/>
    <property type="project" value="TreeGrafter"/>
</dbReference>
<dbReference type="GO" id="GO:0007265">
    <property type="term" value="P:Ras protein signal transduction"/>
    <property type="evidence" value="ECO:0007669"/>
    <property type="project" value="TreeGrafter"/>
</dbReference>
<evidence type="ECO:0000259" key="8">
    <source>
        <dbReference type="PROSITE" id="PS50271"/>
    </source>
</evidence>
<dbReference type="InterPro" id="IPR013083">
    <property type="entry name" value="Znf_RING/FYVE/PHD"/>
</dbReference>
<dbReference type="SMART" id="SM00290">
    <property type="entry name" value="ZnF_UBP"/>
    <property type="match status" value="1"/>
</dbReference>
<dbReference type="PANTHER" id="PTHR24007:SF7">
    <property type="entry name" value="BRCA1-ASSOCIATED PROTEIN"/>
    <property type="match status" value="1"/>
</dbReference>
<dbReference type="GeneID" id="90075567"/>
<evidence type="ECO:0000256" key="1">
    <source>
        <dbReference type="ARBA" id="ARBA00022723"/>
    </source>
</evidence>
<feature type="region of interest" description="Disordered" evidence="6">
    <location>
        <begin position="317"/>
        <end position="339"/>
    </location>
</feature>
<dbReference type="Pfam" id="PF02148">
    <property type="entry name" value="zf-UBP"/>
    <property type="match status" value="1"/>
</dbReference>
<reference evidence="9 10" key="1">
    <citation type="journal article" date="2023" name="Elife">
        <title>Identification of key yeast species and microbe-microbe interactions impacting larval growth of Drosophila in the wild.</title>
        <authorList>
            <person name="Mure A."/>
            <person name="Sugiura Y."/>
            <person name="Maeda R."/>
            <person name="Honda K."/>
            <person name="Sakurai N."/>
            <person name="Takahashi Y."/>
            <person name="Watada M."/>
            <person name="Katoh T."/>
            <person name="Gotoh A."/>
            <person name="Gotoh Y."/>
            <person name="Taniguchi I."/>
            <person name="Nakamura K."/>
            <person name="Hayashi T."/>
            <person name="Katayama T."/>
            <person name="Uemura T."/>
            <person name="Hattori Y."/>
        </authorList>
    </citation>
    <scope>NUCLEOTIDE SEQUENCE [LARGE SCALE GENOMIC DNA]</scope>
    <source>
        <strain evidence="9 10">SC-9</strain>
    </source>
</reference>
<dbReference type="InterPro" id="IPR047243">
    <property type="entry name" value="RING-H2_BRAP2"/>
</dbReference>
<feature type="compositionally biased region" description="Low complexity" evidence="6">
    <location>
        <begin position="324"/>
        <end position="337"/>
    </location>
</feature>
<dbReference type="EMBL" id="BTFZ01000012">
    <property type="protein sequence ID" value="GMM37592.1"/>
    <property type="molecule type" value="Genomic_DNA"/>
</dbReference>
<dbReference type="Pfam" id="PF07576">
    <property type="entry name" value="BRAP2"/>
    <property type="match status" value="1"/>
</dbReference>
<evidence type="ECO:0000313" key="9">
    <source>
        <dbReference type="EMBL" id="GMM37592.1"/>
    </source>
</evidence>
<feature type="region of interest" description="Disordered" evidence="6">
    <location>
        <begin position="604"/>
        <end position="626"/>
    </location>
</feature>
<accession>A0AAV5QSN3</accession>
<evidence type="ECO:0000256" key="2">
    <source>
        <dbReference type="ARBA" id="ARBA00022771"/>
    </source>
</evidence>
<dbReference type="GO" id="GO:0005737">
    <property type="term" value="C:cytoplasm"/>
    <property type="evidence" value="ECO:0007669"/>
    <property type="project" value="TreeGrafter"/>
</dbReference>
<keyword evidence="3" id="KW-0862">Zinc</keyword>
<keyword evidence="10" id="KW-1185">Reference proteome</keyword>
<keyword evidence="5" id="KW-0175">Coiled coil</keyword>
<feature type="compositionally biased region" description="Basic and acidic residues" evidence="6">
    <location>
        <begin position="74"/>
        <end position="86"/>
    </location>
</feature>
<evidence type="ECO:0000256" key="5">
    <source>
        <dbReference type="SAM" id="Coils"/>
    </source>
</evidence>
<dbReference type="InterPro" id="IPR001841">
    <property type="entry name" value="Znf_RING"/>
</dbReference>
<dbReference type="PROSITE" id="PS50089">
    <property type="entry name" value="ZF_RING_2"/>
    <property type="match status" value="1"/>
</dbReference>
<evidence type="ECO:0000313" key="10">
    <source>
        <dbReference type="Proteomes" id="UP001360560"/>
    </source>
</evidence>
<evidence type="ECO:0000256" key="3">
    <source>
        <dbReference type="ARBA" id="ARBA00022833"/>
    </source>
</evidence>
<dbReference type="AlphaFoldDB" id="A0AAV5QSN3"/>
<keyword evidence="1" id="KW-0479">Metal-binding</keyword>
<dbReference type="PANTHER" id="PTHR24007">
    <property type="entry name" value="BRCA1-ASSOCIATED PROTEIN"/>
    <property type="match status" value="1"/>
</dbReference>
<dbReference type="PROSITE" id="PS50271">
    <property type="entry name" value="ZF_UBP"/>
    <property type="match status" value="1"/>
</dbReference>
<comment type="caution">
    <text evidence="9">The sequence shown here is derived from an EMBL/GenBank/DDBJ whole genome shotgun (WGS) entry which is preliminary data.</text>
</comment>
<dbReference type="SUPFAM" id="SSF57850">
    <property type="entry name" value="RING/U-box"/>
    <property type="match status" value="2"/>
</dbReference>
<sequence>MLGSIVYHIVVDIYSVDGEQRAEAHQKDYRLGHLGLISFDMDDSTNSKKPLGNTLSTEPLKARHIGQGVIRLYREPEEFEEPKEQEISSDGGGTTDDLDKAGNNNDDLLSETLSSISLKPKGSEDLEKTIISILAIPGYFTVTDILGFIGDDYIQNHISNVRIIKADISNRFLVLLNFRSRKYAKKFKKEFNGRLFNSMEPETCHVIYVKSVIFKRYDDTNDNNYFLDDPFTSTTITTEGKINHGVLDNKKPTPDLRELPTCPVCLERMDSSVTGLLTIPCQHTFHCQCLRKWQDDSCPICRYSSLRQHAKNLMNHSSSQDNVADAATTTTTTTSATDPHENGDKCGICEISDNLWICLICGSIACGRYNHAHAINHYNESGHCFAMDINSQRIWDYASDCYVHRLIRTENDGKLVELPSREEISEANSNNSNINNSNNQQGPSGSSAKQSGKISSTSYMEYSQILVTQLESQREYYELKLKDMWDKFAEREVEVRDLLDDVNSLKQNIIKTANDDYKRLQNQASASIKELQSYSRKYEEERALANGMSQKITSLDKANKKLLERLKEKELEKQELQSQVKDLMFYLESQEKFQGASDEIKEGTVVIQNPASSQTSSASAKKKKKR</sequence>
<dbReference type="GO" id="GO:0016567">
    <property type="term" value="P:protein ubiquitination"/>
    <property type="evidence" value="ECO:0007669"/>
    <property type="project" value="TreeGrafter"/>
</dbReference>
<feature type="coiled-coil region" evidence="5">
    <location>
        <begin position="503"/>
        <end position="579"/>
    </location>
</feature>
<protein>
    <submittedName>
        <fullName evidence="9">Etp1 protein</fullName>
    </submittedName>
</protein>
<feature type="region of interest" description="Disordered" evidence="6">
    <location>
        <begin position="74"/>
        <end position="104"/>
    </location>
</feature>
<dbReference type="InterPro" id="IPR001607">
    <property type="entry name" value="Znf_UBP"/>
</dbReference>
<dbReference type="Gene3D" id="3.30.40.10">
    <property type="entry name" value="Zinc/RING finger domain, C3HC4 (zinc finger)"/>
    <property type="match status" value="2"/>
</dbReference>
<proteinExistence type="predicted"/>